<feature type="non-terminal residue" evidence="2">
    <location>
        <position position="130"/>
    </location>
</feature>
<gene>
    <name evidence="2" type="ORF">IPOD504_LOCUS12201</name>
</gene>
<evidence type="ECO:0000313" key="3">
    <source>
        <dbReference type="Proteomes" id="UP000837857"/>
    </source>
</evidence>
<organism evidence="2 3">
    <name type="scientific">Iphiclides podalirius</name>
    <name type="common">scarce swallowtail</name>
    <dbReference type="NCBI Taxonomy" id="110791"/>
    <lineage>
        <taxon>Eukaryota</taxon>
        <taxon>Metazoa</taxon>
        <taxon>Ecdysozoa</taxon>
        <taxon>Arthropoda</taxon>
        <taxon>Hexapoda</taxon>
        <taxon>Insecta</taxon>
        <taxon>Pterygota</taxon>
        <taxon>Neoptera</taxon>
        <taxon>Endopterygota</taxon>
        <taxon>Lepidoptera</taxon>
        <taxon>Glossata</taxon>
        <taxon>Ditrysia</taxon>
        <taxon>Papilionoidea</taxon>
        <taxon>Papilionidae</taxon>
        <taxon>Papilioninae</taxon>
        <taxon>Iphiclides</taxon>
    </lineage>
</organism>
<name>A0ABN8IPG0_9NEOP</name>
<dbReference type="Proteomes" id="UP000837857">
    <property type="component" value="Chromosome 3"/>
</dbReference>
<evidence type="ECO:0000256" key="1">
    <source>
        <dbReference type="SAM" id="MobiDB-lite"/>
    </source>
</evidence>
<dbReference type="EMBL" id="OW152815">
    <property type="protein sequence ID" value="CAH2062812.1"/>
    <property type="molecule type" value="Genomic_DNA"/>
</dbReference>
<protein>
    <submittedName>
        <fullName evidence="2">Uncharacterized protein</fullName>
    </submittedName>
</protein>
<feature type="region of interest" description="Disordered" evidence="1">
    <location>
        <begin position="88"/>
        <end position="130"/>
    </location>
</feature>
<proteinExistence type="predicted"/>
<reference evidence="2" key="1">
    <citation type="submission" date="2022-03" db="EMBL/GenBank/DDBJ databases">
        <authorList>
            <person name="Martin H S."/>
        </authorList>
    </citation>
    <scope>NUCLEOTIDE SEQUENCE</scope>
</reference>
<sequence length="130" mass="14654">MYEYAETFCNGSKRGSVHSNADINAFGHRGKAFSMMFSNVIINNTHVIRPRVMCRCQITRFAVFNAAERRDYLQIKLLAANRVAEQNLNGEYPRRRKATQTRQSVALPPDHGAFVDGPRSNTHTGKPGLD</sequence>
<evidence type="ECO:0000313" key="2">
    <source>
        <dbReference type="EMBL" id="CAH2062812.1"/>
    </source>
</evidence>
<keyword evidence="3" id="KW-1185">Reference proteome</keyword>
<accession>A0ABN8IPG0</accession>